<evidence type="ECO:0000259" key="2">
    <source>
        <dbReference type="PROSITE" id="PS51186"/>
    </source>
</evidence>
<proteinExistence type="inferred from homology"/>
<dbReference type="PROSITE" id="PS51186">
    <property type="entry name" value="GNAT"/>
    <property type="match status" value="1"/>
</dbReference>
<dbReference type="Gene3D" id="3.40.630.30">
    <property type="match status" value="1"/>
</dbReference>
<reference evidence="3 4" key="1">
    <citation type="submission" date="2022-12" db="EMBL/GenBank/DDBJ databases">
        <title>Chromosome-level genome of Tegillarca granosa.</title>
        <authorList>
            <person name="Kim J."/>
        </authorList>
    </citation>
    <scope>NUCLEOTIDE SEQUENCE [LARGE SCALE GENOMIC DNA]</scope>
    <source>
        <strain evidence="3">Teg-2019</strain>
        <tissue evidence="3">Adductor muscle</tissue>
    </source>
</reference>
<evidence type="ECO:0000313" key="3">
    <source>
        <dbReference type="EMBL" id="KAJ8319210.1"/>
    </source>
</evidence>
<evidence type="ECO:0000256" key="1">
    <source>
        <dbReference type="RuleBase" id="RU368002"/>
    </source>
</evidence>
<feature type="domain" description="N-acetyltransferase" evidence="2">
    <location>
        <begin position="57"/>
        <end position="197"/>
    </location>
</feature>
<comment type="similarity">
    <text evidence="1">Belongs to the glycine N-acyltransferase family.</text>
</comment>
<protein>
    <recommendedName>
        <fullName evidence="1">Glycine N-acyltransferase-like protein</fullName>
        <ecNumber evidence="1">2.3.1.-</ecNumber>
    </recommendedName>
</protein>
<keyword evidence="1" id="KW-0808">Transferase</keyword>
<dbReference type="Pfam" id="PF00583">
    <property type="entry name" value="Acetyltransf_1"/>
    <property type="match status" value="1"/>
</dbReference>
<sequence>MFPVNGRIGLTEQQFSVLERTLKSHNDGEDLYPADKAFMFYVDSPDAILHVTKPIGITSGPMTDKVMELAVSVWNFYEEGFEEYFKEIVSNNNPALCLYDKHGEPVGWVLQHMTGDIGLLYVVPEHRGKGYGKYLLSTMAKINCERNGFAFSFAQTWNEKSCRLHEFVGMKKHSDIYLKQHFRFNPENERLKIKTLPSSGNGIRQCTT</sequence>
<dbReference type="InterPro" id="IPR016181">
    <property type="entry name" value="Acyl_CoA_acyltransferase"/>
</dbReference>
<keyword evidence="1" id="KW-0012">Acyltransferase</keyword>
<dbReference type="CDD" id="cd04301">
    <property type="entry name" value="NAT_SF"/>
    <property type="match status" value="1"/>
</dbReference>
<dbReference type="SUPFAM" id="SSF55729">
    <property type="entry name" value="Acyl-CoA N-acyltransferases (Nat)"/>
    <property type="match status" value="1"/>
</dbReference>
<organism evidence="3 4">
    <name type="scientific">Tegillarca granosa</name>
    <name type="common">Malaysian cockle</name>
    <name type="synonym">Anadara granosa</name>
    <dbReference type="NCBI Taxonomy" id="220873"/>
    <lineage>
        <taxon>Eukaryota</taxon>
        <taxon>Metazoa</taxon>
        <taxon>Spiralia</taxon>
        <taxon>Lophotrochozoa</taxon>
        <taxon>Mollusca</taxon>
        <taxon>Bivalvia</taxon>
        <taxon>Autobranchia</taxon>
        <taxon>Pteriomorphia</taxon>
        <taxon>Arcoida</taxon>
        <taxon>Arcoidea</taxon>
        <taxon>Arcidae</taxon>
        <taxon>Tegillarca</taxon>
    </lineage>
</organism>
<name>A0ABQ9FSF8_TEGGR</name>
<dbReference type="InterPro" id="IPR010313">
    <property type="entry name" value="Glycine_N-acyltransferase"/>
</dbReference>
<accession>A0ABQ9FSF8</accession>
<dbReference type="EMBL" id="JARBDR010000214">
    <property type="protein sequence ID" value="KAJ8319210.1"/>
    <property type="molecule type" value="Genomic_DNA"/>
</dbReference>
<keyword evidence="4" id="KW-1185">Reference proteome</keyword>
<dbReference type="PANTHER" id="PTHR15298:SF1">
    <property type="entry name" value="GLYCINE N-ACYLTRANSFERASE-LIKE PROTEIN"/>
    <property type="match status" value="1"/>
</dbReference>
<dbReference type="Proteomes" id="UP001217089">
    <property type="component" value="Unassembled WGS sequence"/>
</dbReference>
<comment type="caution">
    <text evidence="3">The sequence shown here is derived from an EMBL/GenBank/DDBJ whole genome shotgun (WGS) entry which is preliminary data.</text>
</comment>
<dbReference type="PANTHER" id="PTHR15298">
    <property type="entry name" value="L-COA N-ACYLTRANSFERASE-RELATED"/>
    <property type="match status" value="1"/>
</dbReference>
<gene>
    <name evidence="3" type="ORF">KUTeg_004301</name>
</gene>
<evidence type="ECO:0000313" key="4">
    <source>
        <dbReference type="Proteomes" id="UP001217089"/>
    </source>
</evidence>
<dbReference type="InterPro" id="IPR000182">
    <property type="entry name" value="GNAT_dom"/>
</dbReference>
<dbReference type="EC" id="2.3.1.-" evidence="1"/>